<keyword evidence="2" id="KW-1185">Reference proteome</keyword>
<accession>A0A5B0QKS6</accession>
<comment type="caution">
    <text evidence="1">The sequence shown here is derived from an EMBL/GenBank/DDBJ whole genome shotgun (WGS) entry which is preliminary data.</text>
</comment>
<organism evidence="1 2">
    <name type="scientific">Puccinia graminis f. sp. tritici</name>
    <dbReference type="NCBI Taxonomy" id="56615"/>
    <lineage>
        <taxon>Eukaryota</taxon>
        <taxon>Fungi</taxon>
        <taxon>Dikarya</taxon>
        <taxon>Basidiomycota</taxon>
        <taxon>Pucciniomycotina</taxon>
        <taxon>Pucciniomycetes</taxon>
        <taxon>Pucciniales</taxon>
        <taxon>Pucciniaceae</taxon>
        <taxon>Puccinia</taxon>
    </lineage>
</organism>
<name>A0A5B0QKS6_PUCGR</name>
<dbReference type="Proteomes" id="UP000324748">
    <property type="component" value="Unassembled WGS sequence"/>
</dbReference>
<evidence type="ECO:0000313" key="1">
    <source>
        <dbReference type="EMBL" id="KAA1113565.1"/>
    </source>
</evidence>
<dbReference type="EMBL" id="VSWC01000015">
    <property type="protein sequence ID" value="KAA1113565.1"/>
    <property type="molecule type" value="Genomic_DNA"/>
</dbReference>
<sequence>MSVFTPLRSIFTPLQGGGTDFDIQIISVKLVQKPDTHFGVDSYLLMRGLKRSLPSSNYLASDVSFLLAKTGANTGDSRSQAIGHQNDAVNVMFQTANELLSDFIENPAVLEPTPETALIAQRRASGQPSSTLFKEKDYGLPVEQPNLSPEFRKIIENFDKIWDKTKAKSIEKGEISDRVQLGITVQHFHSHFRNAFHSRLLEKCRSMTADELAKFQSSTPTAELKAIHMQLDEVKILSHLLRLKHMATKFEDINQDLISNLIVSFVSQTHL</sequence>
<proteinExistence type="predicted"/>
<dbReference type="OrthoDB" id="10320878at2759"/>
<reference evidence="1 2" key="1">
    <citation type="submission" date="2019-05" db="EMBL/GenBank/DDBJ databases">
        <title>Emergence of the Ug99 lineage of the wheat stem rust pathogen through somatic hybridization.</title>
        <authorList>
            <person name="Li F."/>
            <person name="Upadhyaya N.M."/>
            <person name="Sperschneider J."/>
            <person name="Matny O."/>
            <person name="Nguyen-Phuc H."/>
            <person name="Mago R."/>
            <person name="Raley C."/>
            <person name="Miller M.E."/>
            <person name="Silverstein K.A.T."/>
            <person name="Henningsen E."/>
            <person name="Hirsch C.D."/>
            <person name="Visser B."/>
            <person name="Pretorius Z.A."/>
            <person name="Steffenson B.J."/>
            <person name="Schwessinger B."/>
            <person name="Dodds P.N."/>
            <person name="Figueroa M."/>
        </authorList>
    </citation>
    <scope>NUCLEOTIDE SEQUENCE [LARGE SCALE GENOMIC DNA]</scope>
    <source>
        <strain evidence="1">21-0</strain>
    </source>
</reference>
<dbReference type="AlphaFoldDB" id="A0A5B0QKS6"/>
<evidence type="ECO:0000313" key="2">
    <source>
        <dbReference type="Proteomes" id="UP000324748"/>
    </source>
</evidence>
<gene>
    <name evidence="1" type="ORF">PGT21_033587</name>
</gene>
<protein>
    <submittedName>
        <fullName evidence="1">Uncharacterized protein</fullName>
    </submittedName>
</protein>